<feature type="transmembrane region" description="Helical" evidence="1">
    <location>
        <begin position="266"/>
        <end position="282"/>
    </location>
</feature>
<reference evidence="2" key="1">
    <citation type="submission" date="2021-01" db="EMBL/GenBank/DDBJ databases">
        <title>Whole genome shotgun sequence of Virgisporangium aurantiacum NBRC 16421.</title>
        <authorList>
            <person name="Komaki H."/>
            <person name="Tamura T."/>
        </authorList>
    </citation>
    <scope>NUCLEOTIDE SEQUENCE</scope>
    <source>
        <strain evidence="2">NBRC 16421</strain>
    </source>
</reference>
<dbReference type="Proteomes" id="UP000612585">
    <property type="component" value="Unassembled WGS sequence"/>
</dbReference>
<keyword evidence="3" id="KW-1185">Reference proteome</keyword>
<feature type="transmembrane region" description="Helical" evidence="1">
    <location>
        <begin position="168"/>
        <end position="187"/>
    </location>
</feature>
<organism evidence="2 3">
    <name type="scientific">Virgisporangium aurantiacum</name>
    <dbReference type="NCBI Taxonomy" id="175570"/>
    <lineage>
        <taxon>Bacteria</taxon>
        <taxon>Bacillati</taxon>
        <taxon>Actinomycetota</taxon>
        <taxon>Actinomycetes</taxon>
        <taxon>Micromonosporales</taxon>
        <taxon>Micromonosporaceae</taxon>
        <taxon>Virgisporangium</taxon>
    </lineage>
</organism>
<evidence type="ECO:0000313" key="2">
    <source>
        <dbReference type="EMBL" id="GIJ59772.1"/>
    </source>
</evidence>
<gene>
    <name evidence="2" type="ORF">Vau01_072880</name>
</gene>
<feature type="transmembrane region" description="Helical" evidence="1">
    <location>
        <begin position="86"/>
        <end position="105"/>
    </location>
</feature>
<keyword evidence="1" id="KW-0812">Transmembrane</keyword>
<evidence type="ECO:0008006" key="4">
    <source>
        <dbReference type="Google" id="ProtNLM"/>
    </source>
</evidence>
<accession>A0A8J4E5B9</accession>
<feature type="transmembrane region" description="Helical" evidence="1">
    <location>
        <begin position="302"/>
        <end position="325"/>
    </location>
</feature>
<feature type="transmembrane region" description="Helical" evidence="1">
    <location>
        <begin position="144"/>
        <end position="161"/>
    </location>
</feature>
<feature type="transmembrane region" description="Helical" evidence="1">
    <location>
        <begin position="117"/>
        <end position="138"/>
    </location>
</feature>
<feature type="transmembrane region" description="Helical" evidence="1">
    <location>
        <begin position="394"/>
        <end position="416"/>
    </location>
</feature>
<dbReference type="AlphaFoldDB" id="A0A8J4E5B9"/>
<protein>
    <recommendedName>
        <fullName evidence="4">O-Antigen ligase</fullName>
    </recommendedName>
</protein>
<evidence type="ECO:0000256" key="1">
    <source>
        <dbReference type="SAM" id="Phobius"/>
    </source>
</evidence>
<comment type="caution">
    <text evidence="2">The sequence shown here is derived from an EMBL/GenBank/DDBJ whole genome shotgun (WGS) entry which is preliminary data.</text>
</comment>
<keyword evidence="1" id="KW-0472">Membrane</keyword>
<keyword evidence="1" id="KW-1133">Transmembrane helix</keyword>
<proteinExistence type="predicted"/>
<feature type="transmembrane region" description="Helical" evidence="1">
    <location>
        <begin position="243"/>
        <end position="260"/>
    </location>
</feature>
<dbReference type="RefSeq" id="WP_204002838.1">
    <property type="nucleotide sequence ID" value="NZ_BOPG01000048.1"/>
</dbReference>
<sequence>MMGRIRQWWIAVGVAVVALGAAATELAVGDGFGSAIKAFVAGALAALVAVLALTLPGVTWRGLLFGAFFISSGLAAWVFMDQPLVIWVLIGIQGAVCLFWGWPYLANLKESVKLGTTWLGVSYWVFGVIGALLVFDVGVTAQRIAYAGIAGLAVAAAVGLVRRTGVDLSIGVVAAFLFALAAILLSGSGNLFESVHTVPPGPWGKSFEYRFWGGEYLLYHPNALAGLAVMVAIRIGPDKTFAAWQRLAVTGVAGLVVYATNSRAGFVLLGVAGVVHAALLFWRRRQDVPNLPDYRSTRNTLAAIAVPFVVLGLVLVASGGVQGFLGRERYGSGGVTSGRVDTWKFVIEEWQDAGVVDKAFGDTKTARAVVKRPGGEGLLLPTDSSAVGSLRRGGVLGVIAFLLGLGLVLWHALAWVIRRGPPAEAWFVMAAIAAVPTMALNDWLLGGTGGTFWVLLLTGEAYLLAKSQVASQETVSV</sequence>
<name>A0A8J4E5B9_9ACTN</name>
<feature type="transmembrane region" description="Helical" evidence="1">
    <location>
        <begin position="33"/>
        <end position="55"/>
    </location>
</feature>
<feature type="transmembrane region" description="Helical" evidence="1">
    <location>
        <begin position="423"/>
        <end position="440"/>
    </location>
</feature>
<dbReference type="EMBL" id="BOPG01000048">
    <property type="protein sequence ID" value="GIJ59772.1"/>
    <property type="molecule type" value="Genomic_DNA"/>
</dbReference>
<evidence type="ECO:0000313" key="3">
    <source>
        <dbReference type="Proteomes" id="UP000612585"/>
    </source>
</evidence>
<feature type="transmembrane region" description="Helical" evidence="1">
    <location>
        <begin position="216"/>
        <end position="236"/>
    </location>
</feature>
<feature type="transmembrane region" description="Helical" evidence="1">
    <location>
        <begin position="62"/>
        <end position="80"/>
    </location>
</feature>